<name>A0A6J8BCW4_MYTCO</name>
<dbReference type="EMBL" id="CACVKT020003120">
    <property type="protein sequence ID" value="CAC5381768.1"/>
    <property type="molecule type" value="Genomic_DNA"/>
</dbReference>
<feature type="region of interest" description="Disordered" evidence="1">
    <location>
        <begin position="1"/>
        <end position="20"/>
    </location>
</feature>
<dbReference type="Gene3D" id="2.60.120.260">
    <property type="entry name" value="Galactose-binding domain-like"/>
    <property type="match status" value="1"/>
</dbReference>
<evidence type="ECO:0000256" key="2">
    <source>
        <dbReference type="SAM" id="Phobius"/>
    </source>
</evidence>
<keyword evidence="2" id="KW-1133">Transmembrane helix</keyword>
<dbReference type="SUPFAM" id="SSF49785">
    <property type="entry name" value="Galactose-binding domain-like"/>
    <property type="match status" value="1"/>
</dbReference>
<feature type="compositionally biased region" description="Polar residues" evidence="1">
    <location>
        <begin position="1"/>
        <end position="15"/>
    </location>
</feature>
<evidence type="ECO:0000313" key="3">
    <source>
        <dbReference type="EMBL" id="CAC5381768.1"/>
    </source>
</evidence>
<reference evidence="3 4" key="1">
    <citation type="submission" date="2020-06" db="EMBL/GenBank/DDBJ databases">
        <authorList>
            <person name="Li R."/>
            <person name="Bekaert M."/>
        </authorList>
    </citation>
    <scope>NUCLEOTIDE SEQUENCE [LARGE SCALE GENOMIC DNA]</scope>
    <source>
        <strain evidence="4">wild</strain>
    </source>
</reference>
<organism evidence="3 4">
    <name type="scientific">Mytilus coruscus</name>
    <name type="common">Sea mussel</name>
    <dbReference type="NCBI Taxonomy" id="42192"/>
    <lineage>
        <taxon>Eukaryota</taxon>
        <taxon>Metazoa</taxon>
        <taxon>Spiralia</taxon>
        <taxon>Lophotrochozoa</taxon>
        <taxon>Mollusca</taxon>
        <taxon>Bivalvia</taxon>
        <taxon>Autobranchia</taxon>
        <taxon>Pteriomorphia</taxon>
        <taxon>Mytilida</taxon>
        <taxon>Mytiloidea</taxon>
        <taxon>Mytilidae</taxon>
        <taxon>Mytilinae</taxon>
        <taxon>Mytilus</taxon>
    </lineage>
</organism>
<dbReference type="InterPro" id="IPR008979">
    <property type="entry name" value="Galactose-bd-like_sf"/>
</dbReference>
<accession>A0A6J8BCW4</accession>
<evidence type="ECO:0000256" key="1">
    <source>
        <dbReference type="SAM" id="MobiDB-lite"/>
    </source>
</evidence>
<dbReference type="AlphaFoldDB" id="A0A6J8BCW4"/>
<sequence>MVSSEPPTDGTSTESTIREVSEELVTTEVSAVTTEALAVTITNKMYLEVITTKTSTGDLKSESELTNYETMYIDQIKIDGEETVIAKSRRTSAPGYGTCLLCNVALQRPTTSTSIYTYDNTIDGNACNAVDGWRSTDFYRGTCYYSHEEDPNPSVTVDLGDIYDIQNVGFALREDNLQFKHYTKLSNLKIYVRNETGVQPEVCGVYSDVPTLDDIGKLILVNCFVFARYVTVKKFSKDLQFCEMRVKANIQSSHSCPEPPQSWYCRDLCYDVAGSNKCPQKISVESTTNEVSLGPTPIMVSSEPLTIREVSQEPVTTDVPAVTTEVSLVTTKISAVTTEVPVVTTTNEMYLEVTTTEISTGDVTMDATFTEITTNSQDSKTQYVCPCPSEKSESELTNYVNMLINQIKIDGEETAIAKSKKTSAPDSRGSSKAIGYVGIIVIICPVLVFVAIDIVTFIKFHSSN</sequence>
<dbReference type="PANTHER" id="PTHR45713">
    <property type="entry name" value="FTP DOMAIN-CONTAINING PROTEIN"/>
    <property type="match status" value="1"/>
</dbReference>
<dbReference type="Pfam" id="PF22633">
    <property type="entry name" value="F5_F8_type_C_2"/>
    <property type="match status" value="1"/>
</dbReference>
<dbReference type="PANTHER" id="PTHR45713:SF15">
    <property type="entry name" value="F5_8 TYPE C DOMAIN-CONTAINING PROTEIN"/>
    <property type="match status" value="1"/>
</dbReference>
<keyword evidence="2" id="KW-0812">Transmembrane</keyword>
<dbReference type="Proteomes" id="UP000507470">
    <property type="component" value="Unassembled WGS sequence"/>
</dbReference>
<proteinExistence type="predicted"/>
<protein>
    <recommendedName>
        <fullName evidence="5">F5/8 type C domain-containing protein</fullName>
    </recommendedName>
</protein>
<keyword evidence="4" id="KW-1185">Reference proteome</keyword>
<evidence type="ECO:0000313" key="4">
    <source>
        <dbReference type="Proteomes" id="UP000507470"/>
    </source>
</evidence>
<evidence type="ECO:0008006" key="5">
    <source>
        <dbReference type="Google" id="ProtNLM"/>
    </source>
</evidence>
<feature type="transmembrane region" description="Helical" evidence="2">
    <location>
        <begin position="433"/>
        <end position="458"/>
    </location>
</feature>
<keyword evidence="2" id="KW-0472">Membrane</keyword>
<dbReference type="InterPro" id="IPR051941">
    <property type="entry name" value="BG_Antigen-Binding_Lectin"/>
</dbReference>
<dbReference type="OrthoDB" id="547680at2759"/>
<gene>
    <name evidence="3" type="ORF">MCOR_17637</name>
</gene>